<dbReference type="CDD" id="cd02440">
    <property type="entry name" value="AdoMet_MTases"/>
    <property type="match status" value="1"/>
</dbReference>
<evidence type="ECO:0000256" key="2">
    <source>
        <dbReference type="ARBA" id="ARBA00005369"/>
    </source>
</evidence>
<evidence type="ECO:0000256" key="4">
    <source>
        <dbReference type="ARBA" id="ARBA00013346"/>
    </source>
</evidence>
<dbReference type="PANTHER" id="PTHR11579">
    <property type="entry name" value="PROTEIN-L-ISOASPARTATE O-METHYLTRANSFERASE"/>
    <property type="match status" value="1"/>
</dbReference>
<dbReference type="EC" id="2.1.1.77" evidence="3"/>
<dbReference type="GO" id="GO:0032259">
    <property type="term" value="P:methylation"/>
    <property type="evidence" value="ECO:0007669"/>
    <property type="project" value="UniProtKB-KW"/>
</dbReference>
<dbReference type="GO" id="GO:0008168">
    <property type="term" value="F:methyltransferase activity"/>
    <property type="evidence" value="ECO:0007669"/>
    <property type="project" value="UniProtKB-KW"/>
</dbReference>
<organism evidence="12 13">
    <name type="scientific">Paractinoplanes ovalisporus</name>
    <dbReference type="NCBI Taxonomy" id="2810368"/>
    <lineage>
        <taxon>Bacteria</taxon>
        <taxon>Bacillati</taxon>
        <taxon>Actinomycetota</taxon>
        <taxon>Actinomycetes</taxon>
        <taxon>Micromonosporales</taxon>
        <taxon>Micromonosporaceae</taxon>
        <taxon>Paractinoplanes</taxon>
    </lineage>
</organism>
<dbReference type="PANTHER" id="PTHR11579:SF0">
    <property type="entry name" value="PROTEIN-L-ISOASPARTATE(D-ASPARTATE) O-METHYLTRANSFERASE"/>
    <property type="match status" value="1"/>
</dbReference>
<sequence length="411" mass="43459">MVGPAASTSDAAGSSRADLVARLRESGMITTAAVEEAVLAVRREHFMPAGTPLEVAYGVDNSVVTKRDEHGVAISSVSAAYIQAQMLEQASLRPGMRVLEVGSGGLNAAMIAEIVGEKGHVLSVDIDAEVVDRAGRLLDEAGYGNRVRVLATDAGAGLLGEDPFNAIIVTVGAWDIAPAWLEQLAPDGVLVVPLIMNGVTRTICFRRDGDHLVSTSMAVAGFVSMQGAGQHAERVFLLPDSTGKQVKLRFDSTIPDDVNLLDGVLGTERTDVWSGASIRHGVSFASLHLWLAWYMPGFCLLAADEGTAVASERGRWFPFGVVRGAAFAYLVVRPDLDGAGVEFGARAYGSDGKLAAAALCEQIRAWDREGRGTEPEFGYWPVGVDRSGIPPEAAVLDKHHGSVTISWPALD</sequence>
<evidence type="ECO:0000256" key="1">
    <source>
        <dbReference type="ARBA" id="ARBA00004496"/>
    </source>
</evidence>
<evidence type="ECO:0000256" key="10">
    <source>
        <dbReference type="ARBA" id="ARBA00031323"/>
    </source>
</evidence>
<comment type="similarity">
    <text evidence="2">Belongs to the methyltransferase superfamily. L-isoaspartyl/D-aspartyl protein methyltransferase family.</text>
</comment>
<dbReference type="InterPro" id="IPR000682">
    <property type="entry name" value="PCMT"/>
</dbReference>
<dbReference type="SUPFAM" id="SSF53335">
    <property type="entry name" value="S-adenosyl-L-methionine-dependent methyltransferases"/>
    <property type="match status" value="1"/>
</dbReference>
<dbReference type="Proteomes" id="UP000632138">
    <property type="component" value="Unassembled WGS sequence"/>
</dbReference>
<evidence type="ECO:0000256" key="7">
    <source>
        <dbReference type="ARBA" id="ARBA00022679"/>
    </source>
</evidence>
<comment type="subcellular location">
    <subcellularLocation>
        <location evidence="1">Cytoplasm</location>
    </subcellularLocation>
</comment>
<evidence type="ECO:0000256" key="9">
    <source>
        <dbReference type="ARBA" id="ARBA00030757"/>
    </source>
</evidence>
<accession>A0ABS2AU90</accession>
<dbReference type="Pfam" id="PF01135">
    <property type="entry name" value="PCMT"/>
    <property type="match status" value="1"/>
</dbReference>
<gene>
    <name evidence="12" type="primary">fxlM</name>
    <name evidence="12" type="ORF">JIG36_48825</name>
</gene>
<evidence type="ECO:0000256" key="11">
    <source>
        <dbReference type="ARBA" id="ARBA00031350"/>
    </source>
</evidence>
<name>A0ABS2AU90_9ACTN</name>
<keyword evidence="8" id="KW-0949">S-adenosyl-L-methionine</keyword>
<comment type="caution">
    <text evidence="12">The sequence shown here is derived from an EMBL/GenBank/DDBJ whole genome shotgun (WGS) entry which is preliminary data.</text>
</comment>
<dbReference type="InterPro" id="IPR027573">
    <property type="entry name" value="Methyltran_FxLD"/>
</dbReference>
<keyword evidence="13" id="KW-1185">Reference proteome</keyword>
<dbReference type="InterPro" id="IPR029063">
    <property type="entry name" value="SAM-dependent_MTases_sf"/>
</dbReference>
<evidence type="ECO:0000313" key="13">
    <source>
        <dbReference type="Proteomes" id="UP000632138"/>
    </source>
</evidence>
<dbReference type="EMBL" id="JAENHP010000035">
    <property type="protein sequence ID" value="MBM2623427.1"/>
    <property type="molecule type" value="Genomic_DNA"/>
</dbReference>
<evidence type="ECO:0000256" key="5">
    <source>
        <dbReference type="ARBA" id="ARBA00022490"/>
    </source>
</evidence>
<dbReference type="Gene3D" id="3.40.50.150">
    <property type="entry name" value="Vaccinia Virus protein VP39"/>
    <property type="match status" value="1"/>
</dbReference>
<protein>
    <recommendedName>
        <fullName evidence="4">Protein-L-isoaspartate O-methyltransferase</fullName>
        <ecNumber evidence="3">2.1.1.77</ecNumber>
    </recommendedName>
    <alternativeName>
        <fullName evidence="11">L-isoaspartyl protein carboxyl methyltransferase</fullName>
    </alternativeName>
    <alternativeName>
        <fullName evidence="9">Protein L-isoaspartyl methyltransferase</fullName>
    </alternativeName>
    <alternativeName>
        <fullName evidence="10">Protein-beta-aspartate methyltransferase</fullName>
    </alternativeName>
</protein>
<dbReference type="NCBIfam" id="TIGR04364">
    <property type="entry name" value="methyltran_FxLD"/>
    <property type="match status" value="1"/>
</dbReference>
<keyword evidence="6 12" id="KW-0489">Methyltransferase</keyword>
<keyword evidence="7" id="KW-0808">Transferase</keyword>
<proteinExistence type="inferred from homology"/>
<evidence type="ECO:0000256" key="8">
    <source>
        <dbReference type="ARBA" id="ARBA00022691"/>
    </source>
</evidence>
<keyword evidence="5" id="KW-0963">Cytoplasm</keyword>
<reference evidence="12 13" key="1">
    <citation type="submission" date="2021-01" db="EMBL/GenBank/DDBJ databases">
        <title>Actinoplanes sp. nov. LDG1-06 isolated from lichen.</title>
        <authorList>
            <person name="Saeng-In P."/>
            <person name="Phongsopitanun W."/>
            <person name="Kanchanasin P."/>
            <person name="Yuki M."/>
            <person name="Kudo T."/>
            <person name="Ohkuma M."/>
            <person name="Tanasupawat S."/>
        </authorList>
    </citation>
    <scope>NUCLEOTIDE SEQUENCE [LARGE SCALE GENOMIC DNA]</scope>
    <source>
        <strain evidence="12 13">LDG1-06</strain>
    </source>
</reference>
<evidence type="ECO:0000256" key="3">
    <source>
        <dbReference type="ARBA" id="ARBA00011890"/>
    </source>
</evidence>
<evidence type="ECO:0000256" key="6">
    <source>
        <dbReference type="ARBA" id="ARBA00022603"/>
    </source>
</evidence>
<evidence type="ECO:0000313" key="12">
    <source>
        <dbReference type="EMBL" id="MBM2623427.1"/>
    </source>
</evidence>